<accession>A0ABR8IS58</accession>
<dbReference type="GeneID" id="78217916"/>
<sequence>MVVNNFHSITEVLPAIIGFSIAGILILKSIFSVKIPQYNENPPGILISSFIFIASGFLFEIIYICWPSIQCWAKNNSNIAFLFTIVGGFCTNGFLKKLADDKEKREISVLFRNSIDSQVKSLQFINLYLLFTSIKENINYIKIYKNDLLTSKAYETALNKIGIYDEKDIDIISKYSNELQQCSNYIERFLIELDEHITVKKTHVNETEYKPQYQRTLIIVKIAILTTSIFGIFTSYYLSKRYLNNNLGKLQNEFFNDYEEILDKFKEELSFSEFYIMNRVISSDLFDKLKYIRNNFIESSNNYNVSSRKPIYLYRLIIKEPVSIKEPVLNLDKDIYPDETILKWVINSTEDIVTFGESPEDAKNNCNSIIEHLKNKHNLETEIQYSDIITEIISPWN</sequence>
<feature type="transmembrane region" description="Helical" evidence="1">
    <location>
        <begin position="78"/>
        <end position="95"/>
    </location>
</feature>
<evidence type="ECO:0000256" key="1">
    <source>
        <dbReference type="SAM" id="Phobius"/>
    </source>
</evidence>
<protein>
    <submittedName>
        <fullName evidence="2">Uncharacterized protein</fullName>
    </submittedName>
</protein>
<proteinExistence type="predicted"/>
<organism evidence="2 3">
    <name type="scientific">Aphanizomenon flos-aquae FACHB-1249</name>
    <dbReference type="NCBI Taxonomy" id="2692889"/>
    <lineage>
        <taxon>Bacteria</taxon>
        <taxon>Bacillati</taxon>
        <taxon>Cyanobacteriota</taxon>
        <taxon>Cyanophyceae</taxon>
        <taxon>Nostocales</taxon>
        <taxon>Aphanizomenonaceae</taxon>
        <taxon>Aphanizomenon</taxon>
    </lineage>
</organism>
<keyword evidence="3" id="KW-1185">Reference proteome</keyword>
<dbReference type="RefSeq" id="WP_190385964.1">
    <property type="nucleotide sequence ID" value="NZ_JACJTM010000027.1"/>
</dbReference>
<keyword evidence="1" id="KW-0812">Transmembrane</keyword>
<reference evidence="2 3" key="1">
    <citation type="journal article" date="2020" name="ISME J.">
        <title>Comparative genomics reveals insights into cyanobacterial evolution and habitat adaptation.</title>
        <authorList>
            <person name="Chen M.Y."/>
            <person name="Teng W.K."/>
            <person name="Zhao L."/>
            <person name="Hu C.X."/>
            <person name="Zhou Y.K."/>
            <person name="Han B.P."/>
            <person name="Song L.R."/>
            <person name="Shu W.S."/>
        </authorList>
    </citation>
    <scope>NUCLEOTIDE SEQUENCE [LARGE SCALE GENOMIC DNA]</scope>
    <source>
        <strain evidence="2 3">FACHB-1249</strain>
    </source>
</reference>
<gene>
    <name evidence="2" type="ORF">H6G43_13300</name>
</gene>
<feature type="transmembrane region" description="Helical" evidence="1">
    <location>
        <begin position="218"/>
        <end position="238"/>
    </location>
</feature>
<feature type="transmembrane region" description="Helical" evidence="1">
    <location>
        <begin position="12"/>
        <end position="33"/>
    </location>
</feature>
<evidence type="ECO:0000313" key="3">
    <source>
        <dbReference type="Proteomes" id="UP000660270"/>
    </source>
</evidence>
<dbReference type="EMBL" id="JACJTM010000027">
    <property type="protein sequence ID" value="MBD2686173.1"/>
    <property type="molecule type" value="Genomic_DNA"/>
</dbReference>
<comment type="caution">
    <text evidence="2">The sequence shown here is derived from an EMBL/GenBank/DDBJ whole genome shotgun (WGS) entry which is preliminary data.</text>
</comment>
<keyword evidence="1" id="KW-1133">Transmembrane helix</keyword>
<name>A0ABR8IS58_APHFL</name>
<keyword evidence="1" id="KW-0472">Membrane</keyword>
<feature type="transmembrane region" description="Helical" evidence="1">
    <location>
        <begin position="45"/>
        <end position="66"/>
    </location>
</feature>
<dbReference type="Proteomes" id="UP000660270">
    <property type="component" value="Unassembled WGS sequence"/>
</dbReference>
<evidence type="ECO:0000313" key="2">
    <source>
        <dbReference type="EMBL" id="MBD2686173.1"/>
    </source>
</evidence>